<feature type="coiled-coil region" evidence="1">
    <location>
        <begin position="236"/>
        <end position="267"/>
    </location>
</feature>
<gene>
    <name evidence="3" type="ORF">K493DRAFT_319483</name>
</gene>
<dbReference type="OrthoDB" id="3364649at2759"/>
<dbReference type="InParanoid" id="A0A1Y1XSZ3"/>
<dbReference type="Proteomes" id="UP000193498">
    <property type="component" value="Unassembled WGS sequence"/>
</dbReference>
<dbReference type="PANTHER" id="PTHR14778">
    <property type="entry name" value="KINETOCHORE-ASSOCIATED PROTEIN DSN1 HOMOLOG"/>
    <property type="match status" value="1"/>
</dbReference>
<accession>A0A1Y1XSZ3</accession>
<evidence type="ECO:0000256" key="2">
    <source>
        <dbReference type="SAM" id="MobiDB-lite"/>
    </source>
</evidence>
<dbReference type="PANTHER" id="PTHR14778:SF2">
    <property type="entry name" value="KINETOCHORE-ASSOCIATED PROTEIN DSN1 HOMOLOG"/>
    <property type="match status" value="1"/>
</dbReference>
<reference evidence="3 4" key="1">
    <citation type="submission" date="2016-07" db="EMBL/GenBank/DDBJ databases">
        <title>Pervasive Adenine N6-methylation of Active Genes in Fungi.</title>
        <authorList>
            <consortium name="DOE Joint Genome Institute"/>
            <person name="Mondo S.J."/>
            <person name="Dannebaum R.O."/>
            <person name="Kuo R.C."/>
            <person name="Labutti K."/>
            <person name="Haridas S."/>
            <person name="Kuo A."/>
            <person name="Salamov A."/>
            <person name="Ahrendt S.R."/>
            <person name="Lipzen A."/>
            <person name="Sullivan W."/>
            <person name="Andreopoulos W.B."/>
            <person name="Clum A."/>
            <person name="Lindquist E."/>
            <person name="Daum C."/>
            <person name="Ramamoorthy G.K."/>
            <person name="Gryganskyi A."/>
            <person name="Culley D."/>
            <person name="Magnuson J.K."/>
            <person name="James T.Y."/>
            <person name="O'Malley M.A."/>
            <person name="Stajich J.E."/>
            <person name="Spatafora J.W."/>
            <person name="Visel A."/>
            <person name="Grigoriev I.V."/>
        </authorList>
    </citation>
    <scope>NUCLEOTIDE SEQUENCE [LARGE SCALE GENOMIC DNA]</scope>
    <source>
        <strain evidence="3 4">CBS 931.73</strain>
    </source>
</reference>
<name>A0A1Y1XSZ3_9FUNG</name>
<dbReference type="GO" id="GO:0007059">
    <property type="term" value="P:chromosome segregation"/>
    <property type="evidence" value="ECO:0007669"/>
    <property type="project" value="InterPro"/>
</dbReference>
<dbReference type="AlphaFoldDB" id="A0A1Y1XSZ3"/>
<dbReference type="Pfam" id="PF08202">
    <property type="entry name" value="MIS13"/>
    <property type="match status" value="1"/>
</dbReference>
<comment type="caution">
    <text evidence="3">The sequence shown here is derived from an EMBL/GenBank/DDBJ whole genome shotgun (WGS) entry which is preliminary data.</text>
</comment>
<dbReference type="STRING" id="1314790.A0A1Y1XSZ3"/>
<feature type="region of interest" description="Disordered" evidence="2">
    <location>
        <begin position="37"/>
        <end position="56"/>
    </location>
</feature>
<feature type="compositionally biased region" description="Basic residues" evidence="2">
    <location>
        <begin position="37"/>
        <end position="46"/>
    </location>
</feature>
<feature type="region of interest" description="Disordered" evidence="2">
    <location>
        <begin position="1"/>
        <end position="21"/>
    </location>
</feature>
<dbReference type="GO" id="GO:0051301">
    <property type="term" value="P:cell division"/>
    <property type="evidence" value="ECO:0007669"/>
    <property type="project" value="InterPro"/>
</dbReference>
<dbReference type="EMBL" id="MCFE01000531">
    <property type="protein sequence ID" value="ORX88424.1"/>
    <property type="molecule type" value="Genomic_DNA"/>
</dbReference>
<evidence type="ECO:0000313" key="4">
    <source>
        <dbReference type="Proteomes" id="UP000193498"/>
    </source>
</evidence>
<evidence type="ECO:0000313" key="3">
    <source>
        <dbReference type="EMBL" id="ORX88424.1"/>
    </source>
</evidence>
<evidence type="ECO:0008006" key="5">
    <source>
        <dbReference type="Google" id="ProtNLM"/>
    </source>
</evidence>
<sequence>MPPSTQTYAKQKTTKEKRDLSQIVQENDLGFVFTRAKIPKKSTKKPKVTEAPPKPVPVAKEIKSRRLTRVIDDENFFLNEPEAKPKNVSRPKHHYSEAVVQIPIEETPMINKNKEFRNTRRRSSFAKRGKRASSIAGGFISLPHPSVSEADFFKHISPELPDPVRMKQLLVWCGRRAMDKQTSKDQEALELAKAIQEEIMAKLVNNEVSTSWYSRDSTQTANESFTFKENPQNIINKQKKQEYTHSIERLQNENEEWNRLIRKQNTYHAATIERWPTQASADQPMSVDPNTDEHEYLTAEQRLFIEQHVDNSDNEFLRSGLEDLEFKIDQLHHGLYQARSFNEVTGEYTSTLFRKLISAIQEQKRQSVQVEPVIETIDLLRSISGAVRN</sequence>
<keyword evidence="4" id="KW-1185">Reference proteome</keyword>
<evidence type="ECO:0000256" key="1">
    <source>
        <dbReference type="SAM" id="Coils"/>
    </source>
</evidence>
<organism evidence="3 4">
    <name type="scientific">Basidiobolus meristosporus CBS 931.73</name>
    <dbReference type="NCBI Taxonomy" id="1314790"/>
    <lineage>
        <taxon>Eukaryota</taxon>
        <taxon>Fungi</taxon>
        <taxon>Fungi incertae sedis</taxon>
        <taxon>Zoopagomycota</taxon>
        <taxon>Entomophthoromycotina</taxon>
        <taxon>Basidiobolomycetes</taxon>
        <taxon>Basidiobolales</taxon>
        <taxon>Basidiobolaceae</taxon>
        <taxon>Basidiobolus</taxon>
    </lineage>
</organism>
<protein>
    <recommendedName>
        <fullName evidence="5">Mis12-Mtw1 protein</fullName>
    </recommendedName>
</protein>
<keyword evidence="1" id="KW-0175">Coiled coil</keyword>
<feature type="compositionally biased region" description="Polar residues" evidence="2">
    <location>
        <begin position="1"/>
        <end position="11"/>
    </location>
</feature>
<dbReference type="InterPro" id="IPR013218">
    <property type="entry name" value="Dsn1/Mis13"/>
</dbReference>
<dbReference type="GO" id="GO:0000444">
    <property type="term" value="C:MIS12/MIND type complex"/>
    <property type="evidence" value="ECO:0007669"/>
    <property type="project" value="InterPro"/>
</dbReference>
<proteinExistence type="predicted"/>